<dbReference type="Pfam" id="PF05227">
    <property type="entry name" value="CHASE3"/>
    <property type="match status" value="1"/>
</dbReference>
<dbReference type="OrthoDB" id="9759607at2"/>
<dbReference type="EC" id="2.7.13.3" evidence="3"/>
<evidence type="ECO:0000313" key="11">
    <source>
        <dbReference type="EMBL" id="RJF73744.1"/>
    </source>
</evidence>
<evidence type="ECO:0000256" key="5">
    <source>
        <dbReference type="ARBA" id="ARBA00022679"/>
    </source>
</evidence>
<dbReference type="PRINTS" id="PR00344">
    <property type="entry name" value="BCTRLSENSOR"/>
</dbReference>
<dbReference type="Pfam" id="PF02518">
    <property type="entry name" value="HATPase_c"/>
    <property type="match status" value="1"/>
</dbReference>
<accession>A0A418VC75</accession>
<organism evidence="11 12">
    <name type="scientific">Deinococcus cavernae</name>
    <dbReference type="NCBI Taxonomy" id="2320857"/>
    <lineage>
        <taxon>Bacteria</taxon>
        <taxon>Thermotogati</taxon>
        <taxon>Deinococcota</taxon>
        <taxon>Deinococci</taxon>
        <taxon>Deinococcales</taxon>
        <taxon>Deinococcaceae</taxon>
        <taxon>Deinococcus</taxon>
    </lineage>
</organism>
<proteinExistence type="predicted"/>
<dbReference type="PROSITE" id="PS50109">
    <property type="entry name" value="HIS_KIN"/>
    <property type="match status" value="1"/>
</dbReference>
<dbReference type="InterPro" id="IPR003594">
    <property type="entry name" value="HATPase_dom"/>
</dbReference>
<comment type="subcellular location">
    <subcellularLocation>
        <location evidence="2">Membrane</location>
    </subcellularLocation>
</comment>
<dbReference type="RefSeq" id="WP_119766505.1">
    <property type="nucleotide sequence ID" value="NZ_QYUJ01000014.1"/>
</dbReference>
<dbReference type="GO" id="GO:0016020">
    <property type="term" value="C:membrane"/>
    <property type="evidence" value="ECO:0007669"/>
    <property type="project" value="UniProtKB-SubCell"/>
</dbReference>
<feature type="domain" description="HAMP" evidence="10">
    <location>
        <begin position="227"/>
        <end position="279"/>
    </location>
</feature>
<dbReference type="Pfam" id="PF00512">
    <property type="entry name" value="HisKA"/>
    <property type="match status" value="1"/>
</dbReference>
<dbReference type="SUPFAM" id="SSF47384">
    <property type="entry name" value="Homodimeric domain of signal transducing histidine kinase"/>
    <property type="match status" value="1"/>
</dbReference>
<reference evidence="11 12" key="1">
    <citation type="submission" date="2018-09" db="EMBL/GenBank/DDBJ databases">
        <authorList>
            <person name="Zhu H."/>
        </authorList>
    </citation>
    <scope>NUCLEOTIDE SEQUENCE [LARGE SCALE GENOMIC DNA]</scope>
    <source>
        <strain evidence="11 12">K2S05-167</strain>
    </source>
</reference>
<dbReference type="FunFam" id="3.30.565.10:FF:000006">
    <property type="entry name" value="Sensor histidine kinase WalK"/>
    <property type="match status" value="1"/>
</dbReference>
<dbReference type="PROSITE" id="PS50885">
    <property type="entry name" value="HAMP"/>
    <property type="match status" value="1"/>
</dbReference>
<dbReference type="InterPro" id="IPR007891">
    <property type="entry name" value="CHASE3"/>
</dbReference>
<dbReference type="InterPro" id="IPR036890">
    <property type="entry name" value="HATPase_C_sf"/>
</dbReference>
<dbReference type="Pfam" id="PF00672">
    <property type="entry name" value="HAMP"/>
    <property type="match status" value="1"/>
</dbReference>
<evidence type="ECO:0000256" key="4">
    <source>
        <dbReference type="ARBA" id="ARBA00022553"/>
    </source>
</evidence>
<evidence type="ECO:0000256" key="2">
    <source>
        <dbReference type="ARBA" id="ARBA00004370"/>
    </source>
</evidence>
<keyword evidence="8" id="KW-0812">Transmembrane</keyword>
<protein>
    <recommendedName>
        <fullName evidence="3">histidine kinase</fullName>
        <ecNumber evidence="3">2.7.13.3</ecNumber>
    </recommendedName>
</protein>
<feature type="transmembrane region" description="Helical" evidence="8">
    <location>
        <begin position="36"/>
        <end position="54"/>
    </location>
</feature>
<dbReference type="InterPro" id="IPR004358">
    <property type="entry name" value="Sig_transdc_His_kin-like_C"/>
</dbReference>
<evidence type="ECO:0000256" key="3">
    <source>
        <dbReference type="ARBA" id="ARBA00012438"/>
    </source>
</evidence>
<sequence length="538" mass="60088">MSPGPGHHADFSALPAQLPFTPPRSRSLTRVLLEPLMLPLVLLLLALGVLISSLQTIASGNRLVTDSQARLTLLRHMVTDLSNMENGERGFVITGQAAFLEPYTQGRLDFQGHVAEYRPRIISERQRRHLTRLLNEVELWQRDAAEPEMAARRESLNRAVQLVSGGQGLAHTVRAKQVLADMISFENTRLTGAVADSRAALNRLRLLPLGVLCGLLLLAWAGRQVLRLLARYVGALTENTRRIASGEYGRRIEPLRVRELDELGAQVHQMAAAVAEREQQLQAQRAALEQVNQNLQQVNQNLQRSNGELERFAYVASHDLQEPLRTIGSYTELLARRYSGQLDERADTYVEFIMSATHRLKNLIQDLLVFSRVQRSTRTATAVDLNTLLSEVRQELQTRLAEVQGELHVEPLPTVTANRELLHHVFLNLLGNALKFRDEARAPLVGVRAERGDDAWVFHVQDNGIGIEEKYHERIFEAFRRLHHASQYGGSGIGLSVTRSAVEQHGGRIWVNSAPGAGATFSFTLPDQPTLTPQAEDT</sequence>
<keyword evidence="12" id="KW-1185">Reference proteome</keyword>
<dbReference type="Gene3D" id="1.10.287.130">
    <property type="match status" value="1"/>
</dbReference>
<dbReference type="Proteomes" id="UP000286287">
    <property type="component" value="Unassembled WGS sequence"/>
</dbReference>
<evidence type="ECO:0000256" key="8">
    <source>
        <dbReference type="SAM" id="Phobius"/>
    </source>
</evidence>
<evidence type="ECO:0000259" key="9">
    <source>
        <dbReference type="PROSITE" id="PS50109"/>
    </source>
</evidence>
<dbReference type="EMBL" id="QYUJ01000014">
    <property type="protein sequence ID" value="RJF73744.1"/>
    <property type="molecule type" value="Genomic_DNA"/>
</dbReference>
<keyword evidence="6 11" id="KW-0418">Kinase</keyword>
<dbReference type="CDD" id="cd00082">
    <property type="entry name" value="HisKA"/>
    <property type="match status" value="1"/>
</dbReference>
<keyword evidence="4" id="KW-0597">Phosphoprotein</keyword>
<dbReference type="Gene3D" id="3.30.565.10">
    <property type="entry name" value="Histidine kinase-like ATPase, C-terminal domain"/>
    <property type="match status" value="1"/>
</dbReference>
<dbReference type="Gene3D" id="6.10.340.10">
    <property type="match status" value="1"/>
</dbReference>
<keyword evidence="5" id="KW-0808">Transferase</keyword>
<feature type="coiled-coil region" evidence="7">
    <location>
        <begin position="271"/>
        <end position="312"/>
    </location>
</feature>
<dbReference type="InterPro" id="IPR003661">
    <property type="entry name" value="HisK_dim/P_dom"/>
</dbReference>
<name>A0A418VC75_9DEIO</name>
<dbReference type="PANTHER" id="PTHR43304">
    <property type="entry name" value="PHYTOCHROME-LIKE PROTEIN CPH1"/>
    <property type="match status" value="1"/>
</dbReference>
<dbReference type="SMART" id="SM00387">
    <property type="entry name" value="HATPase_c"/>
    <property type="match status" value="1"/>
</dbReference>
<evidence type="ECO:0000256" key="1">
    <source>
        <dbReference type="ARBA" id="ARBA00000085"/>
    </source>
</evidence>
<dbReference type="AlphaFoldDB" id="A0A418VC75"/>
<dbReference type="InterPro" id="IPR052162">
    <property type="entry name" value="Sensor_kinase/Photoreceptor"/>
</dbReference>
<comment type="caution">
    <text evidence="11">The sequence shown here is derived from an EMBL/GenBank/DDBJ whole genome shotgun (WGS) entry which is preliminary data.</text>
</comment>
<dbReference type="CDD" id="cd19410">
    <property type="entry name" value="HK9-like_sensor"/>
    <property type="match status" value="1"/>
</dbReference>
<dbReference type="InterPro" id="IPR003660">
    <property type="entry name" value="HAMP_dom"/>
</dbReference>
<dbReference type="PANTHER" id="PTHR43304:SF1">
    <property type="entry name" value="PAC DOMAIN-CONTAINING PROTEIN"/>
    <property type="match status" value="1"/>
</dbReference>
<dbReference type="SUPFAM" id="SSF55874">
    <property type="entry name" value="ATPase domain of HSP90 chaperone/DNA topoisomerase II/histidine kinase"/>
    <property type="match status" value="1"/>
</dbReference>
<dbReference type="InterPro" id="IPR036097">
    <property type="entry name" value="HisK_dim/P_sf"/>
</dbReference>
<evidence type="ECO:0000256" key="6">
    <source>
        <dbReference type="ARBA" id="ARBA00022777"/>
    </source>
</evidence>
<keyword evidence="8" id="KW-0472">Membrane</keyword>
<evidence type="ECO:0000259" key="10">
    <source>
        <dbReference type="PROSITE" id="PS50885"/>
    </source>
</evidence>
<dbReference type="CDD" id="cd06225">
    <property type="entry name" value="HAMP"/>
    <property type="match status" value="1"/>
</dbReference>
<dbReference type="InterPro" id="IPR005467">
    <property type="entry name" value="His_kinase_dom"/>
</dbReference>
<keyword evidence="8" id="KW-1133">Transmembrane helix</keyword>
<feature type="transmembrane region" description="Helical" evidence="8">
    <location>
        <begin position="206"/>
        <end position="222"/>
    </location>
</feature>
<keyword evidence="7" id="KW-0175">Coiled coil</keyword>
<dbReference type="GO" id="GO:0000155">
    <property type="term" value="F:phosphorelay sensor kinase activity"/>
    <property type="evidence" value="ECO:0007669"/>
    <property type="project" value="InterPro"/>
</dbReference>
<dbReference type="SMART" id="SM00388">
    <property type="entry name" value="HisKA"/>
    <property type="match status" value="1"/>
</dbReference>
<evidence type="ECO:0000256" key="7">
    <source>
        <dbReference type="SAM" id="Coils"/>
    </source>
</evidence>
<evidence type="ECO:0000313" key="12">
    <source>
        <dbReference type="Proteomes" id="UP000286287"/>
    </source>
</evidence>
<gene>
    <name evidence="11" type="ORF">D3875_13300</name>
</gene>
<dbReference type="SMART" id="SM00304">
    <property type="entry name" value="HAMP"/>
    <property type="match status" value="1"/>
</dbReference>
<feature type="domain" description="Histidine kinase" evidence="9">
    <location>
        <begin position="315"/>
        <end position="529"/>
    </location>
</feature>
<comment type="catalytic activity">
    <reaction evidence="1">
        <text>ATP + protein L-histidine = ADP + protein N-phospho-L-histidine.</text>
        <dbReference type="EC" id="2.7.13.3"/>
    </reaction>
</comment>